<dbReference type="Proteomes" id="UP000217446">
    <property type="component" value="Unassembled WGS sequence"/>
</dbReference>
<evidence type="ECO:0000313" key="2">
    <source>
        <dbReference type="EMBL" id="GAX53294.1"/>
    </source>
</evidence>
<reference evidence="3" key="1">
    <citation type="submission" date="2017-05" db="EMBL/GenBank/DDBJ databases">
        <title>Streptomyces olivochromogenes NBRC 3561 whole genome shotgun sequence.</title>
        <authorList>
            <person name="Dohra H."/>
            <person name="Kodani S."/>
        </authorList>
    </citation>
    <scope>NUCLEOTIDE SEQUENCE [LARGE SCALE GENOMIC DNA]</scope>
    <source>
        <strain evidence="3">NBRC 3561</strain>
    </source>
</reference>
<gene>
    <name evidence="2" type="ORF">SO3561_04822</name>
</gene>
<evidence type="ECO:0000259" key="1">
    <source>
        <dbReference type="Pfam" id="PF17677"/>
    </source>
</evidence>
<dbReference type="InterPro" id="IPR041147">
    <property type="entry name" value="GH38_C"/>
</dbReference>
<accession>A0A250VGT0</accession>
<proteinExistence type="predicted"/>
<feature type="domain" description="Glycosyl hydrolases family 38 C-terminal" evidence="1">
    <location>
        <begin position="1"/>
        <end position="50"/>
    </location>
</feature>
<keyword evidence="3" id="KW-1185">Reference proteome</keyword>
<sequence>MVRLYESPGRARAHLGPGFPVGRAEVSDLLERRLHESDSAFGLRPFQILTRSLRPE</sequence>
<name>A0A250VGT0_STROL</name>
<protein>
    <recommendedName>
        <fullName evidence="1">Glycosyl hydrolases family 38 C-terminal domain-containing protein</fullName>
    </recommendedName>
</protein>
<organism evidence="2 3">
    <name type="scientific">Streptomyces olivochromogenes</name>
    <dbReference type="NCBI Taxonomy" id="1963"/>
    <lineage>
        <taxon>Bacteria</taxon>
        <taxon>Bacillati</taxon>
        <taxon>Actinomycetota</taxon>
        <taxon>Actinomycetes</taxon>
        <taxon>Kitasatosporales</taxon>
        <taxon>Streptomycetaceae</taxon>
        <taxon>Streptomyces</taxon>
    </lineage>
</organism>
<comment type="caution">
    <text evidence="2">The sequence shown here is derived from an EMBL/GenBank/DDBJ whole genome shotgun (WGS) entry which is preliminary data.</text>
</comment>
<dbReference type="RefSeq" id="WP_159064391.1">
    <property type="nucleotide sequence ID" value="NZ_BDQI01000010.1"/>
</dbReference>
<dbReference type="Pfam" id="PF17677">
    <property type="entry name" value="Glyco_hydro38C2"/>
    <property type="match status" value="1"/>
</dbReference>
<dbReference type="AlphaFoldDB" id="A0A250VGT0"/>
<evidence type="ECO:0000313" key="3">
    <source>
        <dbReference type="Proteomes" id="UP000217446"/>
    </source>
</evidence>
<dbReference type="EMBL" id="BDQI01000010">
    <property type="protein sequence ID" value="GAX53294.1"/>
    <property type="molecule type" value="Genomic_DNA"/>
</dbReference>